<dbReference type="Proteomes" id="UP001373496">
    <property type="component" value="Unassembled WGS sequence"/>
</dbReference>
<evidence type="ECO:0000256" key="1">
    <source>
        <dbReference type="SAM" id="MobiDB-lite"/>
    </source>
</evidence>
<feature type="compositionally biased region" description="Low complexity" evidence="1">
    <location>
        <begin position="80"/>
        <end position="121"/>
    </location>
</feature>
<evidence type="ECO:0000313" key="3">
    <source>
        <dbReference type="EMBL" id="MEI4280800.1"/>
    </source>
</evidence>
<comment type="caution">
    <text evidence="3">The sequence shown here is derived from an EMBL/GenBank/DDBJ whole genome shotgun (WGS) entry which is preliminary data.</text>
</comment>
<feature type="compositionally biased region" description="Low complexity" evidence="1">
    <location>
        <begin position="1"/>
        <end position="23"/>
    </location>
</feature>
<sequence>MSERQPTTPVPTVTSAATVTAEPATRRARVWPRRVPARIGRARTSTVVLAVLFVALFFAWDPSAMSTSLSDPAPASTEQPAPTTDAPAPTTTTTEPTPTTSGGTTSAPPSTSSTTTAPSTTTEDDESPTSTPAPTTTAPAPTTTAPQTTTPRTTDDPPTSAAPTS</sequence>
<evidence type="ECO:0000313" key="4">
    <source>
        <dbReference type="Proteomes" id="UP001373496"/>
    </source>
</evidence>
<organism evidence="3 4">
    <name type="scientific">Klenkia terrae</name>
    <dbReference type="NCBI Taxonomy" id="1052259"/>
    <lineage>
        <taxon>Bacteria</taxon>
        <taxon>Bacillati</taxon>
        <taxon>Actinomycetota</taxon>
        <taxon>Actinomycetes</taxon>
        <taxon>Geodermatophilales</taxon>
        <taxon>Geodermatophilaceae</taxon>
        <taxon>Klenkia</taxon>
    </lineage>
</organism>
<evidence type="ECO:0000256" key="2">
    <source>
        <dbReference type="SAM" id="Phobius"/>
    </source>
</evidence>
<feature type="region of interest" description="Disordered" evidence="1">
    <location>
        <begin position="1"/>
        <end position="27"/>
    </location>
</feature>
<reference evidence="3 4" key="1">
    <citation type="submission" date="2024-03" db="EMBL/GenBank/DDBJ databases">
        <title>Draft genome sequence of Klenkia terrae.</title>
        <authorList>
            <person name="Duangmal K."/>
            <person name="Chantavorakit T."/>
        </authorList>
    </citation>
    <scope>NUCLEOTIDE SEQUENCE [LARGE SCALE GENOMIC DNA]</scope>
    <source>
        <strain evidence="3 4">JCM 17786</strain>
    </source>
</reference>
<gene>
    <name evidence="3" type="ORF">UXQ13_20160</name>
</gene>
<keyword evidence="2" id="KW-0472">Membrane</keyword>
<dbReference type="EMBL" id="JBAPLV010000029">
    <property type="protein sequence ID" value="MEI4280800.1"/>
    <property type="molecule type" value="Genomic_DNA"/>
</dbReference>
<proteinExistence type="predicted"/>
<keyword evidence="2" id="KW-0812">Transmembrane</keyword>
<protein>
    <submittedName>
        <fullName evidence="3">Uncharacterized protein</fullName>
    </submittedName>
</protein>
<keyword evidence="4" id="KW-1185">Reference proteome</keyword>
<accession>A0ABU8EDR2</accession>
<feature type="region of interest" description="Disordered" evidence="1">
    <location>
        <begin position="64"/>
        <end position="165"/>
    </location>
</feature>
<feature type="compositionally biased region" description="Low complexity" evidence="1">
    <location>
        <begin position="128"/>
        <end position="165"/>
    </location>
</feature>
<feature type="transmembrane region" description="Helical" evidence="2">
    <location>
        <begin position="42"/>
        <end position="60"/>
    </location>
</feature>
<dbReference type="RefSeq" id="WP_225233421.1">
    <property type="nucleotide sequence ID" value="NZ_JBAPLV010000029.1"/>
</dbReference>
<name>A0ABU8EDR2_9ACTN</name>
<keyword evidence="2" id="KW-1133">Transmembrane helix</keyword>